<dbReference type="PANTHER" id="PTHR36608:SF1">
    <property type="entry name" value="POLYPHENOL OXIDASE C, CHLOROPLASTIC-LIKE"/>
    <property type="match status" value="1"/>
</dbReference>
<accession>A0A5P1F2M9</accession>
<gene>
    <name evidence="2" type="ORF">A4U43_C04F4180</name>
</gene>
<evidence type="ECO:0000313" key="2">
    <source>
        <dbReference type="EMBL" id="ONK71049.1"/>
    </source>
</evidence>
<evidence type="ECO:0000313" key="3">
    <source>
        <dbReference type="Proteomes" id="UP000243459"/>
    </source>
</evidence>
<dbReference type="Proteomes" id="UP000243459">
    <property type="component" value="Chromosome 4"/>
</dbReference>
<name>A0A5P1F2M9_ASPOF</name>
<dbReference type="AlphaFoldDB" id="A0A5P1F2M9"/>
<dbReference type="GO" id="GO:0004097">
    <property type="term" value="F:catechol oxidase activity"/>
    <property type="evidence" value="ECO:0007669"/>
    <property type="project" value="InterPro"/>
</dbReference>
<dbReference type="EMBL" id="CM007384">
    <property type="protein sequence ID" value="ONK71049.1"/>
    <property type="molecule type" value="Genomic_DNA"/>
</dbReference>
<reference evidence="3" key="1">
    <citation type="journal article" date="2017" name="Nat. Commun.">
        <title>The asparagus genome sheds light on the origin and evolution of a young Y chromosome.</title>
        <authorList>
            <person name="Harkess A."/>
            <person name="Zhou J."/>
            <person name="Xu C."/>
            <person name="Bowers J.E."/>
            <person name="Van der Hulst R."/>
            <person name="Ayyampalayam S."/>
            <person name="Mercati F."/>
            <person name="Riccardi P."/>
            <person name="McKain M.R."/>
            <person name="Kakrana A."/>
            <person name="Tang H."/>
            <person name="Ray J."/>
            <person name="Groenendijk J."/>
            <person name="Arikit S."/>
            <person name="Mathioni S.M."/>
            <person name="Nakano M."/>
            <person name="Shan H."/>
            <person name="Telgmann-Rauber A."/>
            <person name="Kanno A."/>
            <person name="Yue Z."/>
            <person name="Chen H."/>
            <person name="Li W."/>
            <person name="Chen Y."/>
            <person name="Xu X."/>
            <person name="Zhang Y."/>
            <person name="Luo S."/>
            <person name="Chen H."/>
            <person name="Gao J."/>
            <person name="Mao Z."/>
            <person name="Pires J.C."/>
            <person name="Luo M."/>
            <person name="Kudrna D."/>
            <person name="Wing R.A."/>
            <person name="Meyers B.C."/>
            <person name="Yi K."/>
            <person name="Kong H."/>
            <person name="Lavrijsen P."/>
            <person name="Sunseri F."/>
            <person name="Falavigna A."/>
            <person name="Ye Y."/>
            <person name="Leebens-Mack J.H."/>
            <person name="Chen G."/>
        </authorList>
    </citation>
    <scope>NUCLEOTIDE SEQUENCE [LARGE SCALE GENOMIC DNA]</scope>
    <source>
        <strain evidence="3">cv. DH0086</strain>
    </source>
</reference>
<dbReference type="Gramene" id="ONK71049">
    <property type="protein sequence ID" value="ONK71049"/>
    <property type="gene ID" value="A4U43_C04F4180"/>
</dbReference>
<sequence length="130" mass="14721">MLNAMGWLQACQAGPKRVEKPEATEDVSLPVRLESPVTVEVKRLRVMRSEEEKEREEEVLVVDDIESMKSEKVKFDVYVNACPGNEEGIGPESTHFAGSFVRLGMRLGRSEMMRTRLRLGIGELLTVERD</sequence>
<organism evidence="2 3">
    <name type="scientific">Asparagus officinalis</name>
    <name type="common">Garden asparagus</name>
    <dbReference type="NCBI Taxonomy" id="4686"/>
    <lineage>
        <taxon>Eukaryota</taxon>
        <taxon>Viridiplantae</taxon>
        <taxon>Streptophyta</taxon>
        <taxon>Embryophyta</taxon>
        <taxon>Tracheophyta</taxon>
        <taxon>Spermatophyta</taxon>
        <taxon>Magnoliopsida</taxon>
        <taxon>Liliopsida</taxon>
        <taxon>Asparagales</taxon>
        <taxon>Asparagaceae</taxon>
        <taxon>Asparagoideae</taxon>
        <taxon>Asparagus</taxon>
    </lineage>
</organism>
<keyword evidence="3" id="KW-1185">Reference proteome</keyword>
<protein>
    <recommendedName>
        <fullName evidence="1">Polyphenol oxidase C-terminal domain-containing protein</fullName>
    </recommendedName>
</protein>
<feature type="domain" description="Polyphenol oxidase C-terminal" evidence="1">
    <location>
        <begin position="30"/>
        <end position="125"/>
    </location>
</feature>
<dbReference type="Pfam" id="PF12143">
    <property type="entry name" value="PPO1_KFDV"/>
    <property type="match status" value="1"/>
</dbReference>
<proteinExistence type="predicted"/>
<dbReference type="InterPro" id="IPR022740">
    <property type="entry name" value="Polyphenol_oxidase_C"/>
</dbReference>
<dbReference type="PANTHER" id="PTHR36608">
    <property type="entry name" value="POLYPHENOL OXIDASE C, CHLOROPLASTIC-LIKE"/>
    <property type="match status" value="1"/>
</dbReference>
<evidence type="ECO:0000259" key="1">
    <source>
        <dbReference type="Pfam" id="PF12143"/>
    </source>
</evidence>
<dbReference type="OMA" id="MPHIHRR"/>